<keyword evidence="3 5" id="KW-0238">DNA-binding</keyword>
<sequence>MLKIKKTRSDKSEETRRALFDAAIQTVAEEGYAGASVDKIVARANVAKGTFYNYFENQQDLFDQLLPNLGQKLLDYIRTQLDESLTGLAREKRRVEAYFDFCRKTPGFLRILNEAEIFAPKAFHHHVKVFYEGYFRAIRRSAQRGEVSGYDEDELGIVVFMLMGMRSYLTMLYQYKYISRSKLELDKVISTYEKFVARALFD</sequence>
<dbReference type="InterPro" id="IPR023772">
    <property type="entry name" value="DNA-bd_HTH_TetR-type_CS"/>
</dbReference>
<evidence type="ECO:0000313" key="7">
    <source>
        <dbReference type="EMBL" id="MFC4296901.1"/>
    </source>
</evidence>
<evidence type="ECO:0000313" key="8">
    <source>
        <dbReference type="Proteomes" id="UP001595756"/>
    </source>
</evidence>
<keyword evidence="8" id="KW-1185">Reference proteome</keyword>
<dbReference type="SUPFAM" id="SSF46689">
    <property type="entry name" value="Homeodomain-like"/>
    <property type="match status" value="1"/>
</dbReference>
<dbReference type="PANTHER" id="PTHR43479:SF11">
    <property type="entry name" value="ACREF_ENVCD OPERON REPRESSOR-RELATED"/>
    <property type="match status" value="1"/>
</dbReference>
<evidence type="ECO:0000256" key="1">
    <source>
        <dbReference type="ARBA" id="ARBA00022491"/>
    </source>
</evidence>
<dbReference type="SUPFAM" id="SSF48498">
    <property type="entry name" value="Tetracyclin repressor-like, C-terminal domain"/>
    <property type="match status" value="1"/>
</dbReference>
<dbReference type="InterPro" id="IPR001647">
    <property type="entry name" value="HTH_TetR"/>
</dbReference>
<keyword evidence="2" id="KW-0805">Transcription regulation</keyword>
<gene>
    <name evidence="7" type="ORF">ACFO0J_02445</name>
</gene>
<evidence type="ECO:0000259" key="6">
    <source>
        <dbReference type="PROSITE" id="PS50977"/>
    </source>
</evidence>
<dbReference type="InterPro" id="IPR050624">
    <property type="entry name" value="HTH-type_Tx_Regulator"/>
</dbReference>
<evidence type="ECO:0000256" key="5">
    <source>
        <dbReference type="PROSITE-ProRule" id="PRU00335"/>
    </source>
</evidence>
<reference evidence="8" key="1">
    <citation type="journal article" date="2019" name="Int. J. Syst. Evol. Microbiol.">
        <title>The Global Catalogue of Microorganisms (GCM) 10K type strain sequencing project: providing services to taxonomists for standard genome sequencing and annotation.</title>
        <authorList>
            <consortium name="The Broad Institute Genomics Platform"/>
            <consortium name="The Broad Institute Genome Sequencing Center for Infectious Disease"/>
            <person name="Wu L."/>
            <person name="Ma J."/>
        </authorList>
    </citation>
    <scope>NUCLEOTIDE SEQUENCE [LARGE SCALE GENOMIC DNA]</scope>
    <source>
        <strain evidence="8">CGMCC 1.19029</strain>
    </source>
</reference>
<evidence type="ECO:0000256" key="2">
    <source>
        <dbReference type="ARBA" id="ARBA00023015"/>
    </source>
</evidence>
<comment type="caution">
    <text evidence="7">The sequence shown here is derived from an EMBL/GenBank/DDBJ whole genome shotgun (WGS) entry which is preliminary data.</text>
</comment>
<dbReference type="Gene3D" id="1.10.357.10">
    <property type="entry name" value="Tetracycline Repressor, domain 2"/>
    <property type="match status" value="1"/>
</dbReference>
<keyword evidence="1" id="KW-0678">Repressor</keyword>
<dbReference type="EMBL" id="JBHSDY010000002">
    <property type="protein sequence ID" value="MFC4296901.1"/>
    <property type="molecule type" value="Genomic_DNA"/>
</dbReference>
<dbReference type="Proteomes" id="UP001595756">
    <property type="component" value="Unassembled WGS sequence"/>
</dbReference>
<keyword evidence="4" id="KW-0804">Transcription</keyword>
<organism evidence="7 8">
    <name type="scientific">Castellaniella hirudinis</name>
    <dbReference type="NCBI Taxonomy" id="1144617"/>
    <lineage>
        <taxon>Bacteria</taxon>
        <taxon>Pseudomonadati</taxon>
        <taxon>Pseudomonadota</taxon>
        <taxon>Betaproteobacteria</taxon>
        <taxon>Burkholderiales</taxon>
        <taxon>Alcaligenaceae</taxon>
        <taxon>Castellaniella</taxon>
    </lineage>
</organism>
<dbReference type="Pfam" id="PF00440">
    <property type="entry name" value="TetR_N"/>
    <property type="match status" value="1"/>
</dbReference>
<dbReference type="PANTHER" id="PTHR43479">
    <property type="entry name" value="ACREF/ENVCD OPERON REPRESSOR-RELATED"/>
    <property type="match status" value="1"/>
</dbReference>
<dbReference type="PROSITE" id="PS01081">
    <property type="entry name" value="HTH_TETR_1"/>
    <property type="match status" value="1"/>
</dbReference>
<dbReference type="PROSITE" id="PS50977">
    <property type="entry name" value="HTH_TETR_2"/>
    <property type="match status" value="1"/>
</dbReference>
<dbReference type="InterPro" id="IPR036271">
    <property type="entry name" value="Tet_transcr_reg_TetR-rel_C_sf"/>
</dbReference>
<name>A0ABV8RU62_9BURK</name>
<feature type="DNA-binding region" description="H-T-H motif" evidence="5">
    <location>
        <begin position="36"/>
        <end position="55"/>
    </location>
</feature>
<proteinExistence type="predicted"/>
<evidence type="ECO:0000256" key="4">
    <source>
        <dbReference type="ARBA" id="ARBA00023163"/>
    </source>
</evidence>
<evidence type="ECO:0000256" key="3">
    <source>
        <dbReference type="ARBA" id="ARBA00023125"/>
    </source>
</evidence>
<dbReference type="RefSeq" id="WP_376811472.1">
    <property type="nucleotide sequence ID" value="NZ_JBHSDY010000002.1"/>
</dbReference>
<accession>A0ABV8RU62</accession>
<dbReference type="PRINTS" id="PR00455">
    <property type="entry name" value="HTHTETR"/>
</dbReference>
<dbReference type="InterPro" id="IPR009057">
    <property type="entry name" value="Homeodomain-like_sf"/>
</dbReference>
<feature type="domain" description="HTH tetR-type" evidence="6">
    <location>
        <begin position="13"/>
        <end position="73"/>
    </location>
</feature>
<protein>
    <submittedName>
        <fullName evidence="7">TetR/AcrR family transcriptional regulator</fullName>
    </submittedName>
</protein>